<dbReference type="SUPFAM" id="SSF52218">
    <property type="entry name" value="Flavoproteins"/>
    <property type="match status" value="1"/>
</dbReference>
<sequence length="185" mass="20766">MKVLGFVGSPREEGNTKIMVEEVLDGAREAGAETELFNLNQMDIAPCQACMHCKENEGECGTDDDMQTAYAQIREADAFVLGSPVYMWQMSAQAKLFTDRLYANFKTGFEDKYGQKAVALVFSQGNPDKNLFQEYFYYTQNMFEFLGYKMVGLVSSHDNSIPGAVENKKEVLDQARELGMKLTQG</sequence>
<dbReference type="GeneID" id="24793204"/>
<reference evidence="7 8" key="1">
    <citation type="submission" date="2013-12" db="EMBL/GenBank/DDBJ databases">
        <title>The complete genome sequence of Methanobacterium sp. BRM9.</title>
        <authorList>
            <consortium name="Pastoral Greenhouse Gas Research Consortium"/>
            <person name="Kelly W.J."/>
            <person name="Leahy S.C."/>
            <person name="Perry R."/>
            <person name="Li D."/>
            <person name="Altermann E."/>
            <person name="Lambie S.C."/>
            <person name="Attwood G.T."/>
        </authorList>
    </citation>
    <scope>NUCLEOTIDE SEQUENCE [LARGE SCALE GENOMIC DNA]</scope>
    <source>
        <strain evidence="7 8">BRM9</strain>
    </source>
</reference>
<dbReference type="AlphaFoldDB" id="A0A089ZIV6"/>
<evidence type="ECO:0000256" key="2">
    <source>
        <dbReference type="ARBA" id="ARBA00001966"/>
    </source>
</evidence>
<evidence type="ECO:0000256" key="4">
    <source>
        <dbReference type="ARBA" id="ARBA00022643"/>
    </source>
</evidence>
<feature type="domain" description="NADPH-dependent FMN reductase-like" evidence="6">
    <location>
        <begin position="1"/>
        <end position="121"/>
    </location>
</feature>
<dbReference type="GO" id="GO:0016491">
    <property type="term" value="F:oxidoreductase activity"/>
    <property type="evidence" value="ECO:0007669"/>
    <property type="project" value="InterPro"/>
</dbReference>
<evidence type="ECO:0000259" key="6">
    <source>
        <dbReference type="Pfam" id="PF03358"/>
    </source>
</evidence>
<evidence type="ECO:0000313" key="8">
    <source>
        <dbReference type="Proteomes" id="UP000029661"/>
    </source>
</evidence>
<evidence type="ECO:0000256" key="5">
    <source>
        <dbReference type="ARBA" id="ARBA00038292"/>
    </source>
</evidence>
<evidence type="ECO:0000313" key="7">
    <source>
        <dbReference type="EMBL" id="AIS32843.1"/>
    </source>
</evidence>
<dbReference type="Pfam" id="PF03358">
    <property type="entry name" value="FMN_red"/>
    <property type="match status" value="1"/>
</dbReference>
<organism evidence="7 8">
    <name type="scientific">Methanobacterium formicicum</name>
    <dbReference type="NCBI Taxonomy" id="2162"/>
    <lineage>
        <taxon>Archaea</taxon>
        <taxon>Methanobacteriati</taxon>
        <taxon>Methanobacteriota</taxon>
        <taxon>Methanomada group</taxon>
        <taxon>Methanobacteria</taxon>
        <taxon>Methanobacteriales</taxon>
        <taxon>Methanobacteriaceae</taxon>
        <taxon>Methanobacterium</taxon>
    </lineage>
</organism>
<evidence type="ECO:0000256" key="1">
    <source>
        <dbReference type="ARBA" id="ARBA00001917"/>
    </source>
</evidence>
<dbReference type="PANTHER" id="PTHR43278:SF2">
    <property type="entry name" value="IRON-SULFUR FLAVOPROTEIN"/>
    <property type="match status" value="1"/>
</dbReference>
<keyword evidence="3" id="KW-0285">Flavoprotein</keyword>
<dbReference type="Proteomes" id="UP000029661">
    <property type="component" value="Chromosome"/>
</dbReference>
<name>A0A089ZIV6_METFO</name>
<dbReference type="OrthoDB" id="9059at2157"/>
<protein>
    <submittedName>
        <fullName evidence="7">NADPH-dependent FMN reductase</fullName>
    </submittedName>
</protein>
<gene>
    <name evidence="7" type="ORF">BRM9_2041</name>
</gene>
<dbReference type="STRING" id="2162.BRM9_2041"/>
<accession>A0A089ZIV6</accession>
<dbReference type="EMBL" id="CP006933">
    <property type="protein sequence ID" value="AIS32843.1"/>
    <property type="molecule type" value="Genomic_DNA"/>
</dbReference>
<dbReference type="RefSeq" id="WP_048085677.1">
    <property type="nucleotide sequence ID" value="NZ_CP006933.1"/>
</dbReference>
<dbReference type="InterPro" id="IPR029039">
    <property type="entry name" value="Flavoprotein-like_sf"/>
</dbReference>
<comment type="cofactor">
    <cofactor evidence="1">
        <name>FMN</name>
        <dbReference type="ChEBI" id="CHEBI:58210"/>
    </cofactor>
</comment>
<dbReference type="InterPro" id="IPR051796">
    <property type="entry name" value="ISF_SsuE-like"/>
</dbReference>
<evidence type="ECO:0000256" key="3">
    <source>
        <dbReference type="ARBA" id="ARBA00022630"/>
    </source>
</evidence>
<dbReference type="Gene3D" id="3.40.50.360">
    <property type="match status" value="1"/>
</dbReference>
<proteinExistence type="inferred from homology"/>
<dbReference type="KEGG" id="mfc:BRM9_2041"/>
<comment type="similarity">
    <text evidence="5">Belongs to the SsuE family. Isf subfamily.</text>
</comment>
<dbReference type="InterPro" id="IPR005025">
    <property type="entry name" value="FMN_Rdtase-like_dom"/>
</dbReference>
<dbReference type="PANTHER" id="PTHR43278">
    <property type="entry name" value="NAD(P)H-DEPENDENT FMN-CONTAINING OXIDOREDUCTASE YWQN-RELATED"/>
    <property type="match status" value="1"/>
</dbReference>
<keyword evidence="4" id="KW-0288">FMN</keyword>
<comment type="cofactor">
    <cofactor evidence="2">
        <name>[4Fe-4S] cluster</name>
        <dbReference type="ChEBI" id="CHEBI:49883"/>
    </cofactor>
</comment>